<keyword evidence="2" id="KW-1185">Reference proteome</keyword>
<dbReference type="STRING" id="442899.SAMN05720591_10958"/>
<accession>A0A511X0X2</accession>
<reference evidence="1 2" key="1">
    <citation type="submission" date="2019-07" db="EMBL/GenBank/DDBJ databases">
        <title>Whole genome shotgun sequence of Halolactibacillus alkaliphilus NBRC 103919.</title>
        <authorList>
            <person name="Hosoyama A."/>
            <person name="Uohara A."/>
            <person name="Ohji S."/>
            <person name="Ichikawa N."/>
        </authorList>
    </citation>
    <scope>NUCLEOTIDE SEQUENCE [LARGE SCALE GENOMIC DNA]</scope>
    <source>
        <strain evidence="1 2">NBRC 103919</strain>
    </source>
</reference>
<evidence type="ECO:0000313" key="1">
    <source>
        <dbReference type="EMBL" id="GEN56598.1"/>
    </source>
</evidence>
<dbReference type="Proteomes" id="UP000321400">
    <property type="component" value="Unassembled WGS sequence"/>
</dbReference>
<sequence length="108" mass="12762">MSIIENYDKKAQEEAVIKYYEEQEQTMILLFCQWCTNHELDPVTLYKEAYPEQLVPKQLEELKQETVEKEAGLDIDTALLIDVMSQFNNHDLAFVVSRYDDLSKKQQK</sequence>
<dbReference type="RefSeq" id="WP_229675514.1">
    <property type="nucleotide sequence ID" value="NZ_BJYE01000010.1"/>
</dbReference>
<proteinExistence type="predicted"/>
<gene>
    <name evidence="1" type="primary">yxiS</name>
    <name evidence="1" type="ORF">HAL01_10620</name>
</gene>
<protein>
    <submittedName>
        <fullName evidence="1">Uncharacterized protein</fullName>
    </submittedName>
</protein>
<organism evidence="1 2">
    <name type="scientific">Halolactibacillus alkaliphilus</name>
    <dbReference type="NCBI Taxonomy" id="442899"/>
    <lineage>
        <taxon>Bacteria</taxon>
        <taxon>Bacillati</taxon>
        <taxon>Bacillota</taxon>
        <taxon>Bacilli</taxon>
        <taxon>Bacillales</taxon>
        <taxon>Bacillaceae</taxon>
        <taxon>Halolactibacillus</taxon>
    </lineage>
</organism>
<comment type="caution">
    <text evidence="1">The sequence shown here is derived from an EMBL/GenBank/DDBJ whole genome shotgun (WGS) entry which is preliminary data.</text>
</comment>
<evidence type="ECO:0000313" key="2">
    <source>
        <dbReference type="Proteomes" id="UP000321400"/>
    </source>
</evidence>
<dbReference type="AlphaFoldDB" id="A0A511X0X2"/>
<dbReference type="EMBL" id="BJYE01000010">
    <property type="protein sequence ID" value="GEN56598.1"/>
    <property type="molecule type" value="Genomic_DNA"/>
</dbReference>
<name>A0A511X0X2_9BACI</name>